<organism evidence="1 2">
    <name type="scientific">Nephila pilipes</name>
    <name type="common">Giant wood spider</name>
    <name type="synonym">Nephila maculata</name>
    <dbReference type="NCBI Taxonomy" id="299642"/>
    <lineage>
        <taxon>Eukaryota</taxon>
        <taxon>Metazoa</taxon>
        <taxon>Ecdysozoa</taxon>
        <taxon>Arthropoda</taxon>
        <taxon>Chelicerata</taxon>
        <taxon>Arachnida</taxon>
        <taxon>Araneae</taxon>
        <taxon>Araneomorphae</taxon>
        <taxon>Entelegynae</taxon>
        <taxon>Araneoidea</taxon>
        <taxon>Nephilidae</taxon>
        <taxon>Nephila</taxon>
    </lineage>
</organism>
<proteinExistence type="predicted"/>
<gene>
    <name evidence="1" type="primary">AVEN_1604_1</name>
    <name evidence="1" type="ORF">NPIL_61991</name>
</gene>
<evidence type="ECO:0000313" key="1">
    <source>
        <dbReference type="EMBL" id="GFS70921.1"/>
    </source>
</evidence>
<reference evidence="1" key="1">
    <citation type="submission" date="2020-08" db="EMBL/GenBank/DDBJ databases">
        <title>Multicomponent nature underlies the extraordinary mechanical properties of spider dragline silk.</title>
        <authorList>
            <person name="Kono N."/>
            <person name="Nakamura H."/>
            <person name="Mori M."/>
            <person name="Yoshida Y."/>
            <person name="Ohtoshi R."/>
            <person name="Malay A.D."/>
            <person name="Moran D.A.P."/>
            <person name="Tomita M."/>
            <person name="Numata K."/>
            <person name="Arakawa K."/>
        </authorList>
    </citation>
    <scope>NUCLEOTIDE SEQUENCE</scope>
</reference>
<accession>A0A8X6MPF3</accession>
<dbReference type="InterPro" id="IPR005312">
    <property type="entry name" value="DUF1759"/>
</dbReference>
<evidence type="ECO:0000313" key="2">
    <source>
        <dbReference type="Proteomes" id="UP000887013"/>
    </source>
</evidence>
<name>A0A8X6MPF3_NEPPI</name>
<sequence length="192" mass="22369">MEIAKKNRTQQRQLFTKACNEFDAEEAGLETSDKLIKLKIIEEKAILMINLEENVKQLLFSENVADAVIDKEIDDSESYIDRWRLLQFKLQQLSLSEREEVSSNCSVSQQNTLLCYPKIQLPTFNGDIRSWVKFWGQFEKVDKDHNLDSHDKFAYLSQCMEKGSVAEELIKSFPPGENSYEKAIEQLKFRYG</sequence>
<dbReference type="OrthoDB" id="5967017at2759"/>
<comment type="caution">
    <text evidence="1">The sequence shown here is derived from an EMBL/GenBank/DDBJ whole genome shotgun (WGS) entry which is preliminary data.</text>
</comment>
<protein>
    <submittedName>
        <fullName evidence="1">Uncharacterized protein</fullName>
    </submittedName>
</protein>
<dbReference type="EMBL" id="BMAW01049514">
    <property type="protein sequence ID" value="GFS70921.1"/>
    <property type="molecule type" value="Genomic_DNA"/>
</dbReference>
<dbReference type="Pfam" id="PF03564">
    <property type="entry name" value="DUF1759"/>
    <property type="match status" value="1"/>
</dbReference>
<dbReference type="AlphaFoldDB" id="A0A8X6MPF3"/>
<dbReference type="Proteomes" id="UP000887013">
    <property type="component" value="Unassembled WGS sequence"/>
</dbReference>
<keyword evidence="2" id="KW-1185">Reference proteome</keyword>